<name>A0A150FZ56_GONPE</name>
<dbReference type="OrthoDB" id="202415at2759"/>
<dbReference type="Proteomes" id="UP000075714">
    <property type="component" value="Unassembled WGS sequence"/>
</dbReference>
<reference evidence="2" key="1">
    <citation type="journal article" date="2016" name="Nat. Commun.">
        <title>The Gonium pectorale genome demonstrates co-option of cell cycle regulation during the evolution of multicellularity.</title>
        <authorList>
            <person name="Hanschen E.R."/>
            <person name="Marriage T.N."/>
            <person name="Ferris P.J."/>
            <person name="Hamaji T."/>
            <person name="Toyoda A."/>
            <person name="Fujiyama A."/>
            <person name="Neme R."/>
            <person name="Noguchi H."/>
            <person name="Minakuchi Y."/>
            <person name="Suzuki M."/>
            <person name="Kawai-Toyooka H."/>
            <person name="Smith D.R."/>
            <person name="Sparks H."/>
            <person name="Anderson J."/>
            <person name="Bakaric R."/>
            <person name="Luria V."/>
            <person name="Karger A."/>
            <person name="Kirschner M.W."/>
            <person name="Durand P.M."/>
            <person name="Michod R.E."/>
            <person name="Nozaki H."/>
            <person name="Olson B.J."/>
        </authorList>
    </citation>
    <scope>NUCLEOTIDE SEQUENCE [LARGE SCALE GENOMIC DNA]</scope>
    <source>
        <strain evidence="2">NIES-2863</strain>
    </source>
</reference>
<protein>
    <submittedName>
        <fullName evidence="1">Uncharacterized protein</fullName>
    </submittedName>
</protein>
<comment type="caution">
    <text evidence="1">The sequence shown here is derived from an EMBL/GenBank/DDBJ whole genome shotgun (WGS) entry which is preliminary data.</text>
</comment>
<dbReference type="AlphaFoldDB" id="A0A150FZ56"/>
<keyword evidence="2" id="KW-1185">Reference proteome</keyword>
<proteinExistence type="predicted"/>
<dbReference type="EMBL" id="LSYV01000142">
    <property type="protein sequence ID" value="KXZ42485.1"/>
    <property type="molecule type" value="Genomic_DNA"/>
</dbReference>
<organism evidence="1 2">
    <name type="scientific">Gonium pectorale</name>
    <name type="common">Green alga</name>
    <dbReference type="NCBI Taxonomy" id="33097"/>
    <lineage>
        <taxon>Eukaryota</taxon>
        <taxon>Viridiplantae</taxon>
        <taxon>Chlorophyta</taxon>
        <taxon>core chlorophytes</taxon>
        <taxon>Chlorophyceae</taxon>
        <taxon>CS clade</taxon>
        <taxon>Chlamydomonadales</taxon>
        <taxon>Volvocaceae</taxon>
        <taxon>Gonium</taxon>
    </lineage>
</organism>
<gene>
    <name evidence="1" type="ORF">GPECTOR_142g706</name>
</gene>
<evidence type="ECO:0000313" key="2">
    <source>
        <dbReference type="Proteomes" id="UP000075714"/>
    </source>
</evidence>
<sequence length="112" mass="12815">MVRLAPAKFTLSFASDMCTSPACCQTRRIAKDLQWLDEVGGITDEMIRNISLVCDKNVEHQCNVKVTRLMIKDGEVYLNSLHPKWRLVGAVEFLGFLMELYETSKVYRWLAG</sequence>
<evidence type="ECO:0000313" key="1">
    <source>
        <dbReference type="EMBL" id="KXZ42485.1"/>
    </source>
</evidence>
<accession>A0A150FZ56</accession>